<dbReference type="EMBL" id="VSSQ01003478">
    <property type="protein sequence ID" value="MPM20896.1"/>
    <property type="molecule type" value="Genomic_DNA"/>
</dbReference>
<reference evidence="2" key="1">
    <citation type="submission" date="2019-08" db="EMBL/GenBank/DDBJ databases">
        <authorList>
            <person name="Kucharzyk K."/>
            <person name="Murdoch R.W."/>
            <person name="Higgins S."/>
            <person name="Loffler F."/>
        </authorList>
    </citation>
    <scope>NUCLEOTIDE SEQUENCE</scope>
</reference>
<protein>
    <submittedName>
        <fullName evidence="2">Uncharacterized protein</fullName>
    </submittedName>
</protein>
<keyword evidence="1" id="KW-0812">Transmembrane</keyword>
<dbReference type="AlphaFoldDB" id="A0A644XXA5"/>
<sequence length="102" mass="10625">MLSEATDDCCSVFATLSLTVFGWDGFLPLLDLNCLSDLSATGCWTLLTSLLSLSFGAGVSFWIAATVGLGWLTAAGTVTAGFDSKVSLDFVSGLDAGLPRFF</sequence>
<organism evidence="2">
    <name type="scientific">bioreactor metagenome</name>
    <dbReference type="NCBI Taxonomy" id="1076179"/>
    <lineage>
        <taxon>unclassified sequences</taxon>
        <taxon>metagenomes</taxon>
        <taxon>ecological metagenomes</taxon>
    </lineage>
</organism>
<keyword evidence="1" id="KW-0472">Membrane</keyword>
<feature type="transmembrane region" description="Helical" evidence="1">
    <location>
        <begin position="12"/>
        <end position="30"/>
    </location>
</feature>
<gene>
    <name evidence="2" type="ORF">SDC9_67334</name>
</gene>
<feature type="transmembrane region" description="Helical" evidence="1">
    <location>
        <begin position="50"/>
        <end position="72"/>
    </location>
</feature>
<keyword evidence="1" id="KW-1133">Transmembrane helix</keyword>
<accession>A0A644XXA5</accession>
<evidence type="ECO:0000313" key="2">
    <source>
        <dbReference type="EMBL" id="MPM20896.1"/>
    </source>
</evidence>
<name>A0A644XXA5_9ZZZZ</name>
<proteinExistence type="predicted"/>
<comment type="caution">
    <text evidence="2">The sequence shown here is derived from an EMBL/GenBank/DDBJ whole genome shotgun (WGS) entry which is preliminary data.</text>
</comment>
<evidence type="ECO:0000256" key="1">
    <source>
        <dbReference type="SAM" id="Phobius"/>
    </source>
</evidence>